<protein>
    <submittedName>
        <fullName evidence="1">Uncharacterized protein</fullName>
    </submittedName>
</protein>
<gene>
    <name evidence="1" type="ORF">G2W53_019081</name>
</gene>
<evidence type="ECO:0000313" key="1">
    <source>
        <dbReference type="EMBL" id="KAF7827917.1"/>
    </source>
</evidence>
<dbReference type="EMBL" id="JAAIUW010000006">
    <property type="protein sequence ID" value="KAF7827917.1"/>
    <property type="molecule type" value="Genomic_DNA"/>
</dbReference>
<organism evidence="1 2">
    <name type="scientific">Senna tora</name>
    <dbReference type="NCBI Taxonomy" id="362788"/>
    <lineage>
        <taxon>Eukaryota</taxon>
        <taxon>Viridiplantae</taxon>
        <taxon>Streptophyta</taxon>
        <taxon>Embryophyta</taxon>
        <taxon>Tracheophyta</taxon>
        <taxon>Spermatophyta</taxon>
        <taxon>Magnoliopsida</taxon>
        <taxon>eudicotyledons</taxon>
        <taxon>Gunneridae</taxon>
        <taxon>Pentapetalae</taxon>
        <taxon>rosids</taxon>
        <taxon>fabids</taxon>
        <taxon>Fabales</taxon>
        <taxon>Fabaceae</taxon>
        <taxon>Caesalpinioideae</taxon>
        <taxon>Cassia clade</taxon>
        <taxon>Senna</taxon>
    </lineage>
</organism>
<keyword evidence="2" id="KW-1185">Reference proteome</keyword>
<comment type="caution">
    <text evidence="1">The sequence shown here is derived from an EMBL/GenBank/DDBJ whole genome shotgun (WGS) entry which is preliminary data.</text>
</comment>
<dbReference type="AlphaFoldDB" id="A0A834WLZ7"/>
<accession>A0A834WLZ7</accession>
<dbReference type="Proteomes" id="UP000634136">
    <property type="component" value="Unassembled WGS sequence"/>
</dbReference>
<reference evidence="1" key="1">
    <citation type="submission" date="2020-09" db="EMBL/GenBank/DDBJ databases">
        <title>Genome-Enabled Discovery of Anthraquinone Biosynthesis in Senna tora.</title>
        <authorList>
            <person name="Kang S.-H."/>
            <person name="Pandey R.P."/>
            <person name="Lee C.-M."/>
            <person name="Sim J.-S."/>
            <person name="Jeong J.-T."/>
            <person name="Choi B.-S."/>
            <person name="Jung M."/>
            <person name="Ginzburg D."/>
            <person name="Zhao K."/>
            <person name="Won S.Y."/>
            <person name="Oh T.-J."/>
            <person name="Yu Y."/>
            <person name="Kim N.-H."/>
            <person name="Lee O.R."/>
            <person name="Lee T.-H."/>
            <person name="Bashyal P."/>
            <person name="Kim T.-S."/>
            <person name="Lee W.-H."/>
            <person name="Kawkins C."/>
            <person name="Kim C.-K."/>
            <person name="Kim J.S."/>
            <person name="Ahn B.O."/>
            <person name="Rhee S.Y."/>
            <person name="Sohng J.K."/>
        </authorList>
    </citation>
    <scope>NUCLEOTIDE SEQUENCE</scope>
    <source>
        <tissue evidence="1">Leaf</tissue>
    </source>
</reference>
<proteinExistence type="predicted"/>
<evidence type="ECO:0000313" key="2">
    <source>
        <dbReference type="Proteomes" id="UP000634136"/>
    </source>
</evidence>
<name>A0A834WLZ7_9FABA</name>
<sequence>MGPPERNKPMEFQKEGEYWKREEGDCWKF</sequence>